<dbReference type="PANTHER" id="PTHR13645:SF0">
    <property type="entry name" value="DEFENSIN"/>
    <property type="match status" value="1"/>
</dbReference>
<evidence type="ECO:0000313" key="6">
    <source>
        <dbReference type="Proteomes" id="UP000092462"/>
    </source>
</evidence>
<dbReference type="GO" id="GO:0005615">
    <property type="term" value="C:extracellular space"/>
    <property type="evidence" value="ECO:0007669"/>
    <property type="project" value="TreeGrafter"/>
</dbReference>
<organism evidence="5 6">
    <name type="scientific">Phlebotomus papatasi</name>
    <name type="common">Sandfly</name>
    <dbReference type="NCBI Taxonomy" id="29031"/>
    <lineage>
        <taxon>Eukaryota</taxon>
        <taxon>Metazoa</taxon>
        <taxon>Ecdysozoa</taxon>
        <taxon>Arthropoda</taxon>
        <taxon>Hexapoda</taxon>
        <taxon>Insecta</taxon>
        <taxon>Pterygota</taxon>
        <taxon>Neoptera</taxon>
        <taxon>Endopterygota</taxon>
        <taxon>Diptera</taxon>
        <taxon>Nematocera</taxon>
        <taxon>Psychodoidea</taxon>
        <taxon>Psychodidae</taxon>
        <taxon>Phlebotomus</taxon>
        <taxon>Phlebotomus</taxon>
    </lineage>
</organism>
<dbReference type="Pfam" id="PF01097">
    <property type="entry name" value="Defensin_2"/>
    <property type="match status" value="1"/>
</dbReference>
<name>A0A1B0D9E3_PHLPP</name>
<dbReference type="EMBL" id="AJVK01012936">
    <property type="status" value="NOT_ANNOTATED_CDS"/>
    <property type="molecule type" value="Genomic_DNA"/>
</dbReference>
<evidence type="ECO:0000256" key="3">
    <source>
        <dbReference type="ARBA" id="ARBA00023157"/>
    </source>
</evidence>
<feature type="domain" description="Invertebrate defensins family profile" evidence="4">
    <location>
        <begin position="44"/>
        <end position="84"/>
    </location>
</feature>
<dbReference type="Proteomes" id="UP000092462">
    <property type="component" value="Unassembled WGS sequence"/>
</dbReference>
<dbReference type="GO" id="GO:0006959">
    <property type="term" value="P:humoral immune response"/>
    <property type="evidence" value="ECO:0007669"/>
    <property type="project" value="TreeGrafter"/>
</dbReference>
<dbReference type="InterPro" id="IPR036574">
    <property type="entry name" value="Scorpion_toxin-like_sf"/>
</dbReference>
<evidence type="ECO:0000259" key="4">
    <source>
        <dbReference type="PROSITE" id="PS51378"/>
    </source>
</evidence>
<reference evidence="5" key="1">
    <citation type="submission" date="2022-08" db="UniProtKB">
        <authorList>
            <consortium name="EnsemblMetazoa"/>
        </authorList>
    </citation>
    <scope>IDENTIFICATION</scope>
    <source>
        <strain evidence="5">Israel</strain>
    </source>
</reference>
<sequence>MSIFKVSFFFVLLLGIVLAGPVKENVENSVEESPEYPAPGIQLRVSCDILDPTGWSSTICASHCILQGHKGGYCDSHKVCRCRD</sequence>
<proteinExistence type="predicted"/>
<dbReference type="PROSITE" id="PS51378">
    <property type="entry name" value="INVERT_DEFENSINS"/>
    <property type="match status" value="1"/>
</dbReference>
<protein>
    <recommendedName>
        <fullName evidence="4">Invertebrate defensins family profile domain-containing protein</fullName>
    </recommendedName>
</protein>
<evidence type="ECO:0000256" key="2">
    <source>
        <dbReference type="ARBA" id="ARBA00022525"/>
    </source>
</evidence>
<dbReference type="GO" id="GO:0050830">
    <property type="term" value="P:defense response to Gram-positive bacterium"/>
    <property type="evidence" value="ECO:0007669"/>
    <property type="project" value="UniProtKB-ARBA"/>
</dbReference>
<accession>A0A1B0D9E3</accession>
<comment type="subcellular location">
    <subcellularLocation>
        <location evidence="1">Secreted</location>
    </subcellularLocation>
</comment>
<dbReference type="VEuPathDB" id="VectorBase:PPAI004255"/>
<keyword evidence="6" id="KW-1185">Reference proteome</keyword>
<dbReference type="EnsemblMetazoa" id="PPAI004255-RA">
    <property type="protein sequence ID" value="PPAI004255-PA"/>
    <property type="gene ID" value="PPAI004255"/>
</dbReference>
<dbReference type="CDD" id="cd21806">
    <property type="entry name" value="DEFL_defensin-like"/>
    <property type="match status" value="1"/>
</dbReference>
<keyword evidence="2" id="KW-0964">Secreted</keyword>
<dbReference type="PANTHER" id="PTHR13645">
    <property type="entry name" value="DEFENSIN"/>
    <property type="match status" value="1"/>
</dbReference>
<keyword evidence="3" id="KW-1015">Disulfide bond</keyword>
<evidence type="ECO:0000313" key="5">
    <source>
        <dbReference type="EnsemblMetazoa" id="PPAI004255-PA"/>
    </source>
</evidence>
<dbReference type="AlphaFoldDB" id="A0A1B0D9E3"/>
<dbReference type="Gene3D" id="3.30.30.10">
    <property type="entry name" value="Knottin, scorpion toxin-like"/>
    <property type="match status" value="1"/>
</dbReference>
<evidence type="ECO:0000256" key="1">
    <source>
        <dbReference type="ARBA" id="ARBA00004613"/>
    </source>
</evidence>
<dbReference type="SUPFAM" id="SSF57095">
    <property type="entry name" value="Scorpion toxin-like"/>
    <property type="match status" value="1"/>
</dbReference>
<dbReference type="InterPro" id="IPR001542">
    <property type="entry name" value="Defensin_invertebrate/fungal"/>
</dbReference>